<gene>
    <name evidence="2" type="ORF">SAMN05877753_10963</name>
</gene>
<keyword evidence="1" id="KW-0472">Membrane</keyword>
<sequence>MVTRIILWVLLSGIGIYFISLPDTGPRLITFSKAHGPGMVDSLGILLVILGWLILVLGIWGSRKEILQYKDSKTFSAVLIIIGLAYGMIFASVFSDFTLWWAVGIVILLLVHLWCISIILRRVK</sequence>
<organism evidence="2 3">
    <name type="scientific">Bacillus oleivorans</name>
    <dbReference type="NCBI Taxonomy" id="1448271"/>
    <lineage>
        <taxon>Bacteria</taxon>
        <taxon>Bacillati</taxon>
        <taxon>Bacillota</taxon>
        <taxon>Bacilli</taxon>
        <taxon>Bacillales</taxon>
        <taxon>Bacillaceae</taxon>
        <taxon>Bacillus</taxon>
    </lineage>
</organism>
<evidence type="ECO:0000256" key="1">
    <source>
        <dbReference type="SAM" id="Phobius"/>
    </source>
</evidence>
<accession>A0A285D3H3</accession>
<proteinExistence type="predicted"/>
<keyword evidence="1" id="KW-1133">Transmembrane helix</keyword>
<keyword evidence="1" id="KW-0812">Transmembrane</keyword>
<protein>
    <submittedName>
        <fullName evidence="2">Uncharacterized protein</fullName>
    </submittedName>
</protein>
<feature type="transmembrane region" description="Helical" evidence="1">
    <location>
        <begin position="74"/>
        <end position="94"/>
    </location>
</feature>
<keyword evidence="3" id="KW-1185">Reference proteome</keyword>
<evidence type="ECO:0000313" key="3">
    <source>
        <dbReference type="Proteomes" id="UP000219546"/>
    </source>
</evidence>
<feature type="transmembrane region" description="Helical" evidence="1">
    <location>
        <begin position="42"/>
        <end position="62"/>
    </location>
</feature>
<reference evidence="2 3" key="1">
    <citation type="submission" date="2017-08" db="EMBL/GenBank/DDBJ databases">
        <authorList>
            <person name="de Groot N.N."/>
        </authorList>
    </citation>
    <scope>NUCLEOTIDE SEQUENCE [LARGE SCALE GENOMIC DNA]</scope>
    <source>
        <strain evidence="2 3">JC228</strain>
    </source>
</reference>
<dbReference type="RefSeq" id="WP_097159913.1">
    <property type="nucleotide sequence ID" value="NZ_JBEPMQ010000009.1"/>
</dbReference>
<name>A0A285D3H3_9BACI</name>
<dbReference type="Proteomes" id="UP000219546">
    <property type="component" value="Unassembled WGS sequence"/>
</dbReference>
<feature type="transmembrane region" description="Helical" evidence="1">
    <location>
        <begin position="5"/>
        <end position="22"/>
    </location>
</feature>
<dbReference type="OrthoDB" id="2991115at2"/>
<feature type="transmembrane region" description="Helical" evidence="1">
    <location>
        <begin position="100"/>
        <end position="120"/>
    </location>
</feature>
<evidence type="ECO:0000313" key="2">
    <source>
        <dbReference type="EMBL" id="SNX74367.1"/>
    </source>
</evidence>
<dbReference type="EMBL" id="OAOP01000009">
    <property type="protein sequence ID" value="SNX74367.1"/>
    <property type="molecule type" value="Genomic_DNA"/>
</dbReference>
<dbReference type="AlphaFoldDB" id="A0A285D3H3"/>